<protein>
    <recommendedName>
        <fullName evidence="6">Ubiquitin-like protease family profile domain-containing protein</fullName>
    </recommendedName>
</protein>
<dbReference type="Gene3D" id="3.40.395.10">
    <property type="entry name" value="Adenoviral Proteinase, Chain A"/>
    <property type="match status" value="1"/>
</dbReference>
<evidence type="ECO:0000313" key="8">
    <source>
        <dbReference type="Proteomes" id="UP000829196"/>
    </source>
</evidence>
<evidence type="ECO:0000256" key="5">
    <source>
        <dbReference type="SAM" id="MobiDB-lite"/>
    </source>
</evidence>
<evidence type="ECO:0000313" key="7">
    <source>
        <dbReference type="EMBL" id="KAI0502032.1"/>
    </source>
</evidence>
<dbReference type="SMR" id="A0A8T3B259"/>
<dbReference type="PANTHER" id="PTHR12606:SF1">
    <property type="entry name" value="UBIQUITIN-LIKE-SPECIFIC PROTEASE 1A"/>
    <property type="match status" value="1"/>
</dbReference>
<feature type="domain" description="Ubiquitin-like protease family profile" evidence="6">
    <location>
        <begin position="311"/>
        <end position="489"/>
    </location>
</feature>
<dbReference type="GO" id="GO:0016926">
    <property type="term" value="P:protein desumoylation"/>
    <property type="evidence" value="ECO:0007669"/>
    <property type="project" value="TreeGrafter"/>
</dbReference>
<dbReference type="OrthoDB" id="723791at2759"/>
<evidence type="ECO:0000256" key="2">
    <source>
        <dbReference type="ARBA" id="ARBA00022670"/>
    </source>
</evidence>
<dbReference type="GO" id="GO:0005634">
    <property type="term" value="C:nucleus"/>
    <property type="evidence" value="ECO:0007669"/>
    <property type="project" value="TreeGrafter"/>
</dbReference>
<comment type="similarity">
    <text evidence="1">Belongs to the peptidase C48 family.</text>
</comment>
<keyword evidence="4" id="KW-0788">Thiol protease</keyword>
<feature type="region of interest" description="Disordered" evidence="5">
    <location>
        <begin position="245"/>
        <end position="288"/>
    </location>
</feature>
<evidence type="ECO:0000256" key="1">
    <source>
        <dbReference type="ARBA" id="ARBA00005234"/>
    </source>
</evidence>
<accession>A0A8T3B259</accession>
<dbReference type="Proteomes" id="UP000829196">
    <property type="component" value="Unassembled WGS sequence"/>
</dbReference>
<dbReference type="SUPFAM" id="SSF54001">
    <property type="entry name" value="Cysteine proteinases"/>
    <property type="match status" value="1"/>
</dbReference>
<sequence length="499" mass="56670">MPRLVQNVPLVYKLLSCWDSKKQCFLIKDQNLQFTADEVAMILGLPNRGNNFEIGGARITGKSANDIRKEVISLDESTAMPDVLKKFIIFLLSNLFFPLHNYRTPASVISVARNVEKFLSYNWPDSIREFLVADFNAVAKKMKKGQPLGYLNGFVHIIVIWFLEHYALHEPLNSKARPRFLRWGSDVVYNDADASSLFDGLEVSHLLTSFDAITTEERDLLANPPKQTPQTSPDKVPNKEIILHTPNEHLPTPPTSPTPQSPLRQNTPPPSPVRPPPSPISPGGPSTLTLQIMCKSTGRYRSDTIYTAGNIQIFRSQIDELLTDQYLDDNHIDAFASLLVEKNKLRPGLYQPFIYVSSLHWLNMFKVILTRIHIQASTKYDMESKQYVSHINKDAVNASNFLLLPVNDSEHWTLLVAYLKKATWYFFDSLPNPMHRAVLPLVIDHLHDETQGCFQSDIRSWKVLEAEGVPTQTNGFDCGMFVCKYMENVIQLTLLNGIY</sequence>
<dbReference type="PANTHER" id="PTHR12606">
    <property type="entry name" value="SENTRIN/SUMO-SPECIFIC PROTEASE"/>
    <property type="match status" value="1"/>
</dbReference>
<dbReference type="InterPro" id="IPR038765">
    <property type="entry name" value="Papain-like_cys_pep_sf"/>
</dbReference>
<name>A0A8T3B259_DENNO</name>
<evidence type="ECO:0000259" key="6">
    <source>
        <dbReference type="PROSITE" id="PS50600"/>
    </source>
</evidence>
<dbReference type="InterPro" id="IPR003653">
    <property type="entry name" value="Peptidase_C48_C"/>
</dbReference>
<dbReference type="EMBL" id="JAGYWB010000012">
    <property type="protein sequence ID" value="KAI0502032.1"/>
    <property type="molecule type" value="Genomic_DNA"/>
</dbReference>
<dbReference type="AlphaFoldDB" id="A0A8T3B259"/>
<comment type="caution">
    <text evidence="7">The sequence shown here is derived from an EMBL/GenBank/DDBJ whole genome shotgun (WGS) entry which is preliminary data.</text>
</comment>
<dbReference type="PROSITE" id="PS50600">
    <property type="entry name" value="ULP_PROTEASE"/>
    <property type="match status" value="1"/>
</dbReference>
<organism evidence="7 8">
    <name type="scientific">Dendrobium nobile</name>
    <name type="common">Orchid</name>
    <dbReference type="NCBI Taxonomy" id="94219"/>
    <lineage>
        <taxon>Eukaryota</taxon>
        <taxon>Viridiplantae</taxon>
        <taxon>Streptophyta</taxon>
        <taxon>Embryophyta</taxon>
        <taxon>Tracheophyta</taxon>
        <taxon>Spermatophyta</taxon>
        <taxon>Magnoliopsida</taxon>
        <taxon>Liliopsida</taxon>
        <taxon>Asparagales</taxon>
        <taxon>Orchidaceae</taxon>
        <taxon>Epidendroideae</taxon>
        <taxon>Malaxideae</taxon>
        <taxon>Dendrobiinae</taxon>
        <taxon>Dendrobium</taxon>
    </lineage>
</organism>
<dbReference type="GO" id="GO:0016929">
    <property type="term" value="F:deSUMOylase activity"/>
    <property type="evidence" value="ECO:0007669"/>
    <property type="project" value="TreeGrafter"/>
</dbReference>
<keyword evidence="3" id="KW-0378">Hydrolase</keyword>
<dbReference type="GO" id="GO:0006508">
    <property type="term" value="P:proteolysis"/>
    <property type="evidence" value="ECO:0007669"/>
    <property type="project" value="UniProtKB-KW"/>
</dbReference>
<feature type="compositionally biased region" description="Pro residues" evidence="5">
    <location>
        <begin position="267"/>
        <end position="282"/>
    </location>
</feature>
<feature type="compositionally biased region" description="Pro residues" evidence="5">
    <location>
        <begin position="251"/>
        <end position="260"/>
    </location>
</feature>
<proteinExistence type="inferred from homology"/>
<dbReference type="Pfam" id="PF02902">
    <property type="entry name" value="Peptidase_C48"/>
    <property type="match status" value="1"/>
</dbReference>
<keyword evidence="8" id="KW-1185">Reference proteome</keyword>
<keyword evidence="2" id="KW-0645">Protease</keyword>
<evidence type="ECO:0000256" key="4">
    <source>
        <dbReference type="ARBA" id="ARBA00022807"/>
    </source>
</evidence>
<reference evidence="7" key="1">
    <citation type="journal article" date="2022" name="Front. Genet.">
        <title>Chromosome-Scale Assembly of the Dendrobium nobile Genome Provides Insights Into the Molecular Mechanism of the Biosynthesis of the Medicinal Active Ingredient of Dendrobium.</title>
        <authorList>
            <person name="Xu Q."/>
            <person name="Niu S.-C."/>
            <person name="Li K.-L."/>
            <person name="Zheng P.-J."/>
            <person name="Zhang X.-J."/>
            <person name="Jia Y."/>
            <person name="Liu Y."/>
            <person name="Niu Y.-X."/>
            <person name="Yu L.-H."/>
            <person name="Chen D.-F."/>
            <person name="Zhang G.-Q."/>
        </authorList>
    </citation>
    <scope>NUCLEOTIDE SEQUENCE</scope>
    <source>
        <tissue evidence="7">Leaf</tissue>
    </source>
</reference>
<gene>
    <name evidence="7" type="ORF">KFK09_016977</name>
</gene>
<evidence type="ECO:0000256" key="3">
    <source>
        <dbReference type="ARBA" id="ARBA00022801"/>
    </source>
</evidence>